<sequence>MVNDHITEDWISIKEKEPPINVPVKCKLQHWFTGSVLEYEMVRVDGEDHNWVTADDSSELDFNWNVIEWLETPDIVVRSK</sequence>
<dbReference type="EMBL" id="CAKMUD010000105">
    <property type="protein sequence ID" value="CAH1601820.1"/>
    <property type="molecule type" value="Genomic_DNA"/>
</dbReference>
<name>A0AAU9QTS7_9VIBR</name>
<evidence type="ECO:0000313" key="1">
    <source>
        <dbReference type="EMBL" id="CAH1601820.1"/>
    </source>
</evidence>
<evidence type="ECO:0008006" key="3">
    <source>
        <dbReference type="Google" id="ProtNLM"/>
    </source>
</evidence>
<protein>
    <recommendedName>
        <fullName evidence="3">DUF551 domain-containing protein</fullName>
    </recommendedName>
</protein>
<reference evidence="1" key="1">
    <citation type="submission" date="2022-01" db="EMBL/GenBank/DDBJ databases">
        <authorList>
            <person name="Lagorce A."/>
        </authorList>
    </citation>
    <scope>NUCLEOTIDE SEQUENCE</scope>
    <source>
        <strain evidence="1">Th15_F1_A12</strain>
    </source>
</reference>
<accession>A0AAU9QTS7</accession>
<proteinExistence type="predicted"/>
<comment type="caution">
    <text evidence="1">The sequence shown here is derived from an EMBL/GenBank/DDBJ whole genome shotgun (WGS) entry which is preliminary data.</text>
</comment>
<organism evidence="1 2">
    <name type="scientific">Vibrio jasicida</name>
    <dbReference type="NCBI Taxonomy" id="766224"/>
    <lineage>
        <taxon>Bacteria</taxon>
        <taxon>Pseudomonadati</taxon>
        <taxon>Pseudomonadota</taxon>
        <taxon>Gammaproteobacteria</taxon>
        <taxon>Vibrionales</taxon>
        <taxon>Vibrionaceae</taxon>
        <taxon>Vibrio</taxon>
    </lineage>
</organism>
<dbReference type="AlphaFoldDB" id="A0AAU9QTS7"/>
<dbReference type="Proteomes" id="UP001295462">
    <property type="component" value="Unassembled WGS sequence"/>
</dbReference>
<evidence type="ECO:0000313" key="2">
    <source>
        <dbReference type="Proteomes" id="UP001295462"/>
    </source>
</evidence>
<gene>
    <name evidence="1" type="ORF">THF1A12_50234</name>
</gene>